<dbReference type="SMART" id="SM00516">
    <property type="entry name" value="SEC14"/>
    <property type="match status" value="1"/>
</dbReference>
<evidence type="ECO:0000313" key="2">
    <source>
        <dbReference type="EMBL" id="KZM95246.1"/>
    </source>
</evidence>
<dbReference type="InterPro" id="IPR036865">
    <property type="entry name" value="CRAL-TRIO_dom_sf"/>
</dbReference>
<dbReference type="PROSITE" id="PS50191">
    <property type="entry name" value="CRAL_TRIO"/>
    <property type="match status" value="1"/>
</dbReference>
<dbReference type="PANTHER" id="PTHR45932">
    <property type="entry name" value="PATELLIN-1"/>
    <property type="match status" value="1"/>
</dbReference>
<dbReference type="GO" id="GO:0008289">
    <property type="term" value="F:lipid binding"/>
    <property type="evidence" value="ECO:0007669"/>
    <property type="project" value="InterPro"/>
</dbReference>
<sequence>MKMPNEAKVHPTSSDLAETTFYGQELDQEFDIYDDHQAPLVMTISKMKALSEFRCKLEDAIQNNYIYENETSSFTQDAKDEERLLDLSLWGVPLLPSKGHEATDIVLTKFLEATHFKVSESLSMLQRTLIWRMKKGIDEILHENFDPDLGEVGHVSTKKGIKGHSVCYIIYGTYKEKNAYKERFNSYDKYEDFLRWNIQFMERCVQTLDLRPGGTNSIIMIIDLKDAPGPLIKDLPSFDKKMLNLLQNYYPGIIYRNIVINVPLWLLTFHALQILPLTQKTHKFIFVRPFRVAKTLLKFIAPENLPVQYGGLEQETGDLSQGDAKVVHRKIRPLSVECFQIPVPQAGVTAFWSMTVVGFEVSYKEEFIPNDDCSYQILIQKEMRMGKSITSSFYVREPGKIVVSIKNGTPKNKLALCRHWIQSTASP</sequence>
<dbReference type="AlphaFoldDB" id="A0A161XU32"/>
<dbReference type="PANTHER" id="PTHR45932:SF3">
    <property type="entry name" value="PATELLIN-4-LIKE"/>
    <property type="match status" value="1"/>
</dbReference>
<dbReference type="InterPro" id="IPR056794">
    <property type="entry name" value="PATL1-6_C_GOLD"/>
</dbReference>
<comment type="caution">
    <text evidence="2">The sequence shown here is derived from an EMBL/GenBank/DDBJ whole genome shotgun (WGS) entry which is preliminary data.</text>
</comment>
<dbReference type="InterPro" id="IPR036273">
    <property type="entry name" value="CRAL/TRIO_N_dom_sf"/>
</dbReference>
<dbReference type="EMBL" id="LNRQ01000005">
    <property type="protein sequence ID" value="KZM95246.1"/>
    <property type="molecule type" value="Genomic_DNA"/>
</dbReference>
<dbReference type="CDD" id="cd00170">
    <property type="entry name" value="SEC14"/>
    <property type="match status" value="1"/>
</dbReference>
<dbReference type="Gramene" id="KZM95246">
    <property type="protein sequence ID" value="KZM95246"/>
    <property type="gene ID" value="DCAR_018488"/>
</dbReference>
<reference evidence="2" key="1">
    <citation type="journal article" date="2016" name="Nat. Genet.">
        <title>A high-quality carrot genome assembly provides new insights into carotenoid accumulation and asterid genome evolution.</title>
        <authorList>
            <person name="Iorizzo M."/>
            <person name="Ellison S."/>
            <person name="Senalik D."/>
            <person name="Zeng P."/>
            <person name="Satapoomin P."/>
            <person name="Huang J."/>
            <person name="Bowman M."/>
            <person name="Iovene M."/>
            <person name="Sanseverino W."/>
            <person name="Cavagnaro P."/>
            <person name="Yildiz M."/>
            <person name="Macko-Podgorni A."/>
            <person name="Moranska E."/>
            <person name="Grzebelus E."/>
            <person name="Grzebelus D."/>
            <person name="Ashrafi H."/>
            <person name="Zheng Z."/>
            <person name="Cheng S."/>
            <person name="Spooner D."/>
            <person name="Van Deynze A."/>
            <person name="Simon P."/>
        </authorList>
    </citation>
    <scope>NUCLEOTIDE SEQUENCE [LARGE SCALE GENOMIC DNA]</scope>
    <source>
        <tissue evidence="2">Leaf</tissue>
    </source>
</reference>
<dbReference type="Pfam" id="PF00650">
    <property type="entry name" value="CRAL_TRIO"/>
    <property type="match status" value="1"/>
</dbReference>
<dbReference type="InterPro" id="IPR001251">
    <property type="entry name" value="CRAL-TRIO_dom"/>
</dbReference>
<dbReference type="Gene3D" id="3.40.525.10">
    <property type="entry name" value="CRAL-TRIO lipid binding domain"/>
    <property type="match status" value="1"/>
</dbReference>
<proteinExistence type="predicted"/>
<name>A0A161XU32_DAUCS</name>
<protein>
    <recommendedName>
        <fullName evidence="1">CRAL-TRIO domain-containing protein</fullName>
    </recommendedName>
</protein>
<organism evidence="2">
    <name type="scientific">Daucus carota subsp. sativus</name>
    <name type="common">Carrot</name>
    <dbReference type="NCBI Taxonomy" id="79200"/>
    <lineage>
        <taxon>Eukaryota</taxon>
        <taxon>Viridiplantae</taxon>
        <taxon>Streptophyta</taxon>
        <taxon>Embryophyta</taxon>
        <taxon>Tracheophyta</taxon>
        <taxon>Spermatophyta</taxon>
        <taxon>Magnoliopsida</taxon>
        <taxon>eudicotyledons</taxon>
        <taxon>Gunneridae</taxon>
        <taxon>Pentapetalae</taxon>
        <taxon>asterids</taxon>
        <taxon>campanulids</taxon>
        <taxon>Apiales</taxon>
        <taxon>Apiaceae</taxon>
        <taxon>Apioideae</taxon>
        <taxon>Scandiceae</taxon>
        <taxon>Daucinae</taxon>
        <taxon>Daucus</taxon>
        <taxon>Daucus sect. Daucus</taxon>
    </lineage>
</organism>
<evidence type="ECO:0000259" key="1">
    <source>
        <dbReference type="PROSITE" id="PS50191"/>
    </source>
</evidence>
<gene>
    <name evidence="2" type="ORF">DCAR_018488</name>
</gene>
<feature type="domain" description="CRAL-TRIO" evidence="1">
    <location>
        <begin position="191"/>
        <end position="317"/>
    </location>
</feature>
<dbReference type="SUPFAM" id="SSF52087">
    <property type="entry name" value="CRAL/TRIO domain"/>
    <property type="match status" value="1"/>
</dbReference>
<accession>A0A161XU32</accession>
<dbReference type="OMA" id="RINDSEF"/>
<dbReference type="SUPFAM" id="SSF46938">
    <property type="entry name" value="CRAL/TRIO N-terminal domain"/>
    <property type="match status" value="1"/>
</dbReference>
<dbReference type="InterPro" id="IPR044834">
    <property type="entry name" value="PATL"/>
</dbReference>
<dbReference type="Pfam" id="PF25099">
    <property type="entry name" value="GOLD_PATL1_C"/>
    <property type="match status" value="1"/>
</dbReference>